<reference evidence="1" key="1">
    <citation type="submission" date="2014-09" db="EMBL/GenBank/DDBJ databases">
        <authorList>
            <person name="Probst J Alexander"/>
        </authorList>
    </citation>
    <scope>NUCLEOTIDE SEQUENCE</scope>
</reference>
<evidence type="ECO:0000313" key="1">
    <source>
        <dbReference type="EMBL" id="CEG11042.1"/>
    </source>
</evidence>
<name>A0A098E5T2_9ZZZZ</name>
<dbReference type="AlphaFoldDB" id="A0A098E5T2"/>
<dbReference type="Gene3D" id="1.10.150.20">
    <property type="entry name" value="5' to 3' exonuclease, C-terminal subdomain"/>
    <property type="match status" value="1"/>
</dbReference>
<proteinExistence type="predicted"/>
<sequence>MFNAGFVNKDMLGKASVDEIARILKSKKIAEEIKKEVEMI</sequence>
<accession>A0A098E5T2</accession>
<gene>
    <name evidence="1" type="ORF">MSIBF_A1020006</name>
</gene>
<protein>
    <submittedName>
        <fullName evidence="1">Uncharacterized protein</fullName>
    </submittedName>
</protein>
<dbReference type="EMBL" id="CCXY01000005">
    <property type="protein sequence ID" value="CEG11042.1"/>
    <property type="molecule type" value="Genomic_DNA"/>
</dbReference>
<organism evidence="1">
    <name type="scientific">groundwater metagenome</name>
    <dbReference type="NCBI Taxonomy" id="717931"/>
    <lineage>
        <taxon>unclassified sequences</taxon>
        <taxon>metagenomes</taxon>
        <taxon>ecological metagenomes</taxon>
    </lineage>
</organism>